<accession>A0AAV5C661</accession>
<dbReference type="AlphaFoldDB" id="A0AAV5C661"/>
<keyword evidence="1" id="KW-0175">Coiled coil</keyword>
<gene>
    <name evidence="3" type="primary">ga10214</name>
    <name evidence="3" type="ORF">PR202_ga10214</name>
</gene>
<dbReference type="Proteomes" id="UP001054889">
    <property type="component" value="Unassembled WGS sequence"/>
</dbReference>
<feature type="compositionally biased region" description="Acidic residues" evidence="2">
    <location>
        <begin position="151"/>
        <end position="161"/>
    </location>
</feature>
<name>A0AAV5C661_ELECO</name>
<evidence type="ECO:0000313" key="4">
    <source>
        <dbReference type="Proteomes" id="UP001054889"/>
    </source>
</evidence>
<keyword evidence="4" id="KW-1185">Reference proteome</keyword>
<reference evidence="3" key="2">
    <citation type="submission" date="2021-12" db="EMBL/GenBank/DDBJ databases">
        <title>Resequencing data analysis of finger millet.</title>
        <authorList>
            <person name="Hatakeyama M."/>
            <person name="Aluri S."/>
            <person name="Balachadran M.T."/>
            <person name="Sivarajan S.R."/>
            <person name="Poveda L."/>
            <person name="Shimizu-Inatsugi R."/>
            <person name="Schlapbach R."/>
            <person name="Sreeman S.M."/>
            <person name="Shimizu K.K."/>
        </authorList>
    </citation>
    <scope>NUCLEOTIDE SEQUENCE</scope>
</reference>
<proteinExistence type="predicted"/>
<comment type="caution">
    <text evidence="3">The sequence shown here is derived from an EMBL/GenBank/DDBJ whole genome shotgun (WGS) entry which is preliminary data.</text>
</comment>
<evidence type="ECO:0000256" key="1">
    <source>
        <dbReference type="SAM" id="Coils"/>
    </source>
</evidence>
<evidence type="ECO:0000256" key="2">
    <source>
        <dbReference type="SAM" id="MobiDB-lite"/>
    </source>
</evidence>
<reference evidence="3" key="1">
    <citation type="journal article" date="2018" name="DNA Res.">
        <title>Multiple hybrid de novo genome assembly of finger millet, an orphan allotetraploid crop.</title>
        <authorList>
            <person name="Hatakeyama M."/>
            <person name="Aluri S."/>
            <person name="Balachadran M.T."/>
            <person name="Sivarajan S.R."/>
            <person name="Patrignani A."/>
            <person name="Gruter S."/>
            <person name="Poveda L."/>
            <person name="Shimizu-Inatsugi R."/>
            <person name="Baeten J."/>
            <person name="Francoijs K.J."/>
            <person name="Nataraja K.N."/>
            <person name="Reddy Y.A.N."/>
            <person name="Phadnis S."/>
            <person name="Ravikumar R.L."/>
            <person name="Schlapbach R."/>
            <person name="Sreeman S.M."/>
            <person name="Shimizu K.K."/>
        </authorList>
    </citation>
    <scope>NUCLEOTIDE SEQUENCE</scope>
</reference>
<feature type="region of interest" description="Disordered" evidence="2">
    <location>
        <begin position="130"/>
        <end position="204"/>
    </location>
</feature>
<organism evidence="3 4">
    <name type="scientific">Eleusine coracana subsp. coracana</name>
    <dbReference type="NCBI Taxonomy" id="191504"/>
    <lineage>
        <taxon>Eukaryota</taxon>
        <taxon>Viridiplantae</taxon>
        <taxon>Streptophyta</taxon>
        <taxon>Embryophyta</taxon>
        <taxon>Tracheophyta</taxon>
        <taxon>Spermatophyta</taxon>
        <taxon>Magnoliopsida</taxon>
        <taxon>Liliopsida</taxon>
        <taxon>Poales</taxon>
        <taxon>Poaceae</taxon>
        <taxon>PACMAD clade</taxon>
        <taxon>Chloridoideae</taxon>
        <taxon>Cynodonteae</taxon>
        <taxon>Eleusininae</taxon>
        <taxon>Eleusine</taxon>
    </lineage>
</organism>
<protein>
    <submittedName>
        <fullName evidence="3">Uncharacterized protein</fullName>
    </submittedName>
</protein>
<sequence length="204" mass="21535">MGSAGTATAHHMFELREDGQVGPQDNFSGTCTRLLSSLETDRRSIRRGPKSAQEVGSLAFFRSVGLVPSPISPRRPDSLRRPSLAHVATAAMDATDAELARAQEERRKMEEALAAGAPMAISSVTFDTDLYGGGGSDPNRFAGYDTSIPASEDDAAEDDADAPNPAPRRLASYTGHAIAAADLPRAPDDDGAAQENPAHHRPRG</sequence>
<dbReference type="EMBL" id="BQKI01000004">
    <property type="protein sequence ID" value="GJM93640.1"/>
    <property type="molecule type" value="Genomic_DNA"/>
</dbReference>
<evidence type="ECO:0000313" key="3">
    <source>
        <dbReference type="EMBL" id="GJM93640.1"/>
    </source>
</evidence>
<feature type="coiled-coil region" evidence="1">
    <location>
        <begin position="85"/>
        <end position="112"/>
    </location>
</feature>